<evidence type="ECO:0000256" key="6">
    <source>
        <dbReference type="SAM" id="Phobius"/>
    </source>
</evidence>
<dbReference type="InterPro" id="IPR011701">
    <property type="entry name" value="MFS"/>
</dbReference>
<protein>
    <submittedName>
        <fullName evidence="8">Putative MFS family arabinose efflux permease</fullName>
    </submittedName>
</protein>
<dbReference type="Pfam" id="PF07690">
    <property type="entry name" value="MFS_1"/>
    <property type="match status" value="1"/>
</dbReference>
<dbReference type="InterPro" id="IPR036259">
    <property type="entry name" value="MFS_trans_sf"/>
</dbReference>
<proteinExistence type="predicted"/>
<accession>A0A542Y429</accession>
<evidence type="ECO:0000256" key="1">
    <source>
        <dbReference type="ARBA" id="ARBA00004651"/>
    </source>
</evidence>
<feature type="transmembrane region" description="Helical" evidence="6">
    <location>
        <begin position="325"/>
        <end position="346"/>
    </location>
</feature>
<feature type="transmembrane region" description="Helical" evidence="6">
    <location>
        <begin position="25"/>
        <end position="49"/>
    </location>
</feature>
<dbReference type="Proteomes" id="UP000319094">
    <property type="component" value="Unassembled WGS sequence"/>
</dbReference>
<dbReference type="InterPro" id="IPR020846">
    <property type="entry name" value="MFS_dom"/>
</dbReference>
<keyword evidence="9" id="KW-1185">Reference proteome</keyword>
<comment type="caution">
    <text evidence="8">The sequence shown here is derived from an EMBL/GenBank/DDBJ whole genome shotgun (WGS) entry which is preliminary data.</text>
</comment>
<feature type="transmembrane region" description="Helical" evidence="6">
    <location>
        <begin position="234"/>
        <end position="251"/>
    </location>
</feature>
<feature type="transmembrane region" description="Helical" evidence="6">
    <location>
        <begin position="162"/>
        <end position="179"/>
    </location>
</feature>
<evidence type="ECO:0000256" key="2">
    <source>
        <dbReference type="ARBA" id="ARBA00022475"/>
    </source>
</evidence>
<keyword evidence="3 6" id="KW-0812">Transmembrane</keyword>
<feature type="transmembrane region" description="Helical" evidence="6">
    <location>
        <begin position="185"/>
        <end position="205"/>
    </location>
</feature>
<dbReference type="RefSeq" id="WP_246055746.1">
    <property type="nucleotide sequence ID" value="NZ_BAAAUY010000009.1"/>
</dbReference>
<feature type="transmembrane region" description="Helical" evidence="6">
    <location>
        <begin position="271"/>
        <end position="293"/>
    </location>
</feature>
<evidence type="ECO:0000313" key="9">
    <source>
        <dbReference type="Proteomes" id="UP000319094"/>
    </source>
</evidence>
<keyword evidence="2" id="KW-1003">Cell membrane</keyword>
<reference evidence="8 9" key="1">
    <citation type="submission" date="2019-06" db="EMBL/GenBank/DDBJ databases">
        <title>Sequencing the genomes of 1000 actinobacteria strains.</title>
        <authorList>
            <person name="Klenk H.-P."/>
        </authorList>
    </citation>
    <scope>NUCLEOTIDE SEQUENCE [LARGE SCALE GENOMIC DNA]</scope>
    <source>
        <strain evidence="8 9">DSM 8803</strain>
    </source>
</reference>
<evidence type="ECO:0000256" key="3">
    <source>
        <dbReference type="ARBA" id="ARBA00022692"/>
    </source>
</evidence>
<feature type="domain" description="Major facilitator superfamily (MFS) profile" evidence="7">
    <location>
        <begin position="235"/>
        <end position="419"/>
    </location>
</feature>
<feature type="transmembrane region" description="Helical" evidence="6">
    <location>
        <begin position="55"/>
        <end position="79"/>
    </location>
</feature>
<dbReference type="EMBL" id="VFON01000001">
    <property type="protein sequence ID" value="TQL42811.1"/>
    <property type="molecule type" value="Genomic_DNA"/>
</dbReference>
<dbReference type="SUPFAM" id="SSF103473">
    <property type="entry name" value="MFS general substrate transporter"/>
    <property type="match status" value="1"/>
</dbReference>
<organism evidence="8 9">
    <name type="scientific">Leucobacter komagatae</name>
    <dbReference type="NCBI Taxonomy" id="55969"/>
    <lineage>
        <taxon>Bacteria</taxon>
        <taxon>Bacillati</taxon>
        <taxon>Actinomycetota</taxon>
        <taxon>Actinomycetes</taxon>
        <taxon>Micrococcales</taxon>
        <taxon>Microbacteriaceae</taxon>
        <taxon>Leucobacter</taxon>
    </lineage>
</organism>
<sequence>MSRRSDAAKSPDQPGRPAAMRSLRALLVSHALSRTGNVVTVFAIPFAVLATGGSALQVGLAAAATTAPVVIGGTFGGVVIDRIGHVRASVIADLISGATLALIPLLARADALPYGALLALVFLGGVFDAPGETARRVLLPPLSQRAGLPIERSIGFLDGTSRLSALLGAPLAGALVAAIGPHPALFATAAAFALSAAITAGLVRLPAGAVEREPSLGYWRDLAEGMRFTVRDPLLARIVALVLLTNALDAARSGTLMPLYAAEQLGGPTALGVVVGVFGAAALLGTVAFGYVAHRLPRRIPFALCFAVAGAFSFAPALGAGVPGMVAAATVSGLAAGAINPILGAAQFERIPPQLRGRVLGLVTAGAWAGMPVGSLLGGVGAELIGVRWMFLAIGVVYVAATLTPLAGGQWKLMERGRG</sequence>
<evidence type="ECO:0000313" key="8">
    <source>
        <dbReference type="EMBL" id="TQL42811.1"/>
    </source>
</evidence>
<feature type="transmembrane region" description="Helical" evidence="6">
    <location>
        <begin position="358"/>
        <end position="377"/>
    </location>
</feature>
<dbReference type="PANTHER" id="PTHR23513:SF6">
    <property type="entry name" value="MAJOR FACILITATOR SUPERFAMILY ASSOCIATED DOMAIN-CONTAINING PROTEIN"/>
    <property type="match status" value="1"/>
</dbReference>
<feature type="transmembrane region" description="Helical" evidence="6">
    <location>
        <begin position="389"/>
        <end position="408"/>
    </location>
</feature>
<dbReference type="Gene3D" id="1.20.1250.20">
    <property type="entry name" value="MFS general substrate transporter like domains"/>
    <property type="match status" value="2"/>
</dbReference>
<name>A0A542Y429_9MICO</name>
<dbReference type="CDD" id="cd06173">
    <property type="entry name" value="MFS_MefA_like"/>
    <property type="match status" value="1"/>
</dbReference>
<keyword evidence="5 6" id="KW-0472">Membrane</keyword>
<dbReference type="GO" id="GO:0005886">
    <property type="term" value="C:plasma membrane"/>
    <property type="evidence" value="ECO:0007669"/>
    <property type="project" value="UniProtKB-SubCell"/>
</dbReference>
<dbReference type="PANTHER" id="PTHR23513">
    <property type="entry name" value="INTEGRAL MEMBRANE EFFLUX PROTEIN-RELATED"/>
    <property type="match status" value="1"/>
</dbReference>
<comment type="subcellular location">
    <subcellularLocation>
        <location evidence="1">Cell membrane</location>
        <topology evidence="1">Multi-pass membrane protein</topology>
    </subcellularLocation>
</comment>
<dbReference type="AlphaFoldDB" id="A0A542Y429"/>
<evidence type="ECO:0000256" key="5">
    <source>
        <dbReference type="ARBA" id="ARBA00023136"/>
    </source>
</evidence>
<dbReference type="PROSITE" id="PS50850">
    <property type="entry name" value="MFS"/>
    <property type="match status" value="1"/>
</dbReference>
<feature type="transmembrane region" description="Helical" evidence="6">
    <location>
        <begin position="300"/>
        <end position="319"/>
    </location>
</feature>
<dbReference type="GO" id="GO:0022857">
    <property type="term" value="F:transmembrane transporter activity"/>
    <property type="evidence" value="ECO:0007669"/>
    <property type="project" value="InterPro"/>
</dbReference>
<gene>
    <name evidence="8" type="ORF">FB468_0819</name>
</gene>
<evidence type="ECO:0000256" key="4">
    <source>
        <dbReference type="ARBA" id="ARBA00022989"/>
    </source>
</evidence>
<evidence type="ECO:0000259" key="7">
    <source>
        <dbReference type="PROSITE" id="PS50850"/>
    </source>
</evidence>
<keyword evidence="4 6" id="KW-1133">Transmembrane helix</keyword>